<evidence type="ECO:0000313" key="2">
    <source>
        <dbReference type="EMBL" id="MBC5715262.1"/>
    </source>
</evidence>
<feature type="transmembrane region" description="Helical" evidence="1">
    <location>
        <begin position="67"/>
        <end position="86"/>
    </location>
</feature>
<dbReference type="InterPro" id="IPR008407">
    <property type="entry name" value="Brnchd-chn_aa_trnsp_AzlD"/>
</dbReference>
<keyword evidence="1" id="KW-0472">Membrane</keyword>
<dbReference type="AlphaFoldDB" id="A0A923LQL6"/>
<keyword evidence="1" id="KW-0812">Transmembrane</keyword>
<keyword evidence="1" id="KW-1133">Transmembrane helix</keyword>
<reference evidence="2" key="1">
    <citation type="submission" date="2020-08" db="EMBL/GenBank/DDBJ databases">
        <title>Genome public.</title>
        <authorList>
            <person name="Liu C."/>
            <person name="Sun Q."/>
        </authorList>
    </citation>
    <scope>NUCLEOTIDE SEQUENCE</scope>
    <source>
        <strain evidence="2">BX1005</strain>
    </source>
</reference>
<dbReference type="EMBL" id="JACOPH010000016">
    <property type="protein sequence ID" value="MBC5715262.1"/>
    <property type="molecule type" value="Genomic_DNA"/>
</dbReference>
<protein>
    <submittedName>
        <fullName evidence="2">Branched-chain amino acid transporter permease</fullName>
    </submittedName>
</protein>
<evidence type="ECO:0000313" key="3">
    <source>
        <dbReference type="Proteomes" id="UP000606720"/>
    </source>
</evidence>
<feature type="transmembrane region" description="Helical" evidence="1">
    <location>
        <begin position="40"/>
        <end position="60"/>
    </location>
</feature>
<organism evidence="2 3">
    <name type="scientific">Roseburia zhanii</name>
    <dbReference type="NCBI Taxonomy" id="2763064"/>
    <lineage>
        <taxon>Bacteria</taxon>
        <taxon>Bacillati</taxon>
        <taxon>Bacillota</taxon>
        <taxon>Clostridia</taxon>
        <taxon>Lachnospirales</taxon>
        <taxon>Lachnospiraceae</taxon>
        <taxon>Roseburia</taxon>
    </lineage>
</organism>
<proteinExistence type="predicted"/>
<gene>
    <name evidence="2" type="ORF">H8S17_13810</name>
</gene>
<dbReference type="PIRSF" id="PIRSF003203">
    <property type="entry name" value="AzlD"/>
    <property type="match status" value="1"/>
</dbReference>
<comment type="caution">
    <text evidence="2">The sequence shown here is derived from an EMBL/GenBank/DDBJ whole genome shotgun (WGS) entry which is preliminary data.</text>
</comment>
<evidence type="ECO:0000256" key="1">
    <source>
        <dbReference type="SAM" id="Phobius"/>
    </source>
</evidence>
<dbReference type="Pfam" id="PF05437">
    <property type="entry name" value="AzlD"/>
    <property type="match status" value="1"/>
</dbReference>
<keyword evidence="3" id="KW-1185">Reference proteome</keyword>
<dbReference type="Proteomes" id="UP000606720">
    <property type="component" value="Unassembled WGS sequence"/>
</dbReference>
<dbReference type="RefSeq" id="WP_186867673.1">
    <property type="nucleotide sequence ID" value="NZ_JACOPH010000016.1"/>
</dbReference>
<accession>A0A923LQL6</accession>
<sequence>MPVSTGRSLLIIIAVAATTFATRAIPFLLFPKGKEIPPMVQYLGKVLPPAVIGMLIIYCFKSVSVFRYPYGLPELIAAVVVIVLHVWKRNNLLSIGAGTVLYMFLVQQVF</sequence>
<name>A0A923LQL6_9FIRM</name>